<keyword evidence="3" id="KW-0443">Lipid metabolism</keyword>
<gene>
    <name evidence="6" type="ORF">TSAR_000393</name>
</gene>
<evidence type="ECO:0000259" key="5">
    <source>
        <dbReference type="Pfam" id="PF00501"/>
    </source>
</evidence>
<protein>
    <recommendedName>
        <fullName evidence="4">long-chain-fatty-acid--CoA ligase</fullName>
        <ecNumber evidence="4">6.2.1.3</ecNumber>
    </recommendedName>
</protein>
<dbReference type="OrthoDB" id="3633556at2759"/>
<evidence type="ECO:0000256" key="2">
    <source>
        <dbReference type="ARBA" id="ARBA00022832"/>
    </source>
</evidence>
<dbReference type="SUPFAM" id="SSF56801">
    <property type="entry name" value="Acetyl-CoA synthetase-like"/>
    <property type="match status" value="1"/>
</dbReference>
<dbReference type="PANTHER" id="PTHR43272">
    <property type="entry name" value="LONG-CHAIN-FATTY-ACID--COA LIGASE"/>
    <property type="match status" value="1"/>
</dbReference>
<evidence type="ECO:0000256" key="4">
    <source>
        <dbReference type="ARBA" id="ARBA00026121"/>
    </source>
</evidence>
<keyword evidence="1" id="KW-0436">Ligase</keyword>
<dbReference type="PANTHER" id="PTHR43272:SF32">
    <property type="entry name" value="AMP-DEPENDENT SYNTHETASE_LIGASE DOMAIN-CONTAINING PROTEIN"/>
    <property type="match status" value="1"/>
</dbReference>
<comment type="caution">
    <text evidence="6">The sequence shown here is derived from an EMBL/GenBank/DDBJ whole genome shotgun (WGS) entry which is preliminary data.</text>
</comment>
<name>A0A232EWN7_9HYME</name>
<keyword evidence="7" id="KW-1185">Reference proteome</keyword>
<reference evidence="6 7" key="1">
    <citation type="journal article" date="2017" name="Curr. Biol.">
        <title>The Evolution of Venom by Co-option of Single-Copy Genes.</title>
        <authorList>
            <person name="Martinson E.O."/>
            <person name="Mrinalini"/>
            <person name="Kelkar Y.D."/>
            <person name="Chang C.H."/>
            <person name="Werren J.H."/>
        </authorList>
    </citation>
    <scope>NUCLEOTIDE SEQUENCE [LARGE SCALE GENOMIC DNA]</scope>
    <source>
        <strain evidence="6 7">Alberta</strain>
        <tissue evidence="6">Whole body</tissue>
    </source>
</reference>
<proteinExistence type="predicted"/>
<dbReference type="EC" id="6.2.1.3" evidence="4"/>
<dbReference type="GO" id="GO:0004467">
    <property type="term" value="F:long-chain fatty acid-CoA ligase activity"/>
    <property type="evidence" value="ECO:0007669"/>
    <property type="project" value="UniProtKB-EC"/>
</dbReference>
<organism evidence="6 7">
    <name type="scientific">Trichomalopsis sarcophagae</name>
    <dbReference type="NCBI Taxonomy" id="543379"/>
    <lineage>
        <taxon>Eukaryota</taxon>
        <taxon>Metazoa</taxon>
        <taxon>Ecdysozoa</taxon>
        <taxon>Arthropoda</taxon>
        <taxon>Hexapoda</taxon>
        <taxon>Insecta</taxon>
        <taxon>Pterygota</taxon>
        <taxon>Neoptera</taxon>
        <taxon>Endopterygota</taxon>
        <taxon>Hymenoptera</taxon>
        <taxon>Apocrita</taxon>
        <taxon>Proctotrupomorpha</taxon>
        <taxon>Chalcidoidea</taxon>
        <taxon>Pteromalidae</taxon>
        <taxon>Pteromalinae</taxon>
        <taxon>Trichomalopsis</taxon>
    </lineage>
</organism>
<evidence type="ECO:0000256" key="1">
    <source>
        <dbReference type="ARBA" id="ARBA00022598"/>
    </source>
</evidence>
<dbReference type="Pfam" id="PF23562">
    <property type="entry name" value="AMP-binding_C_3"/>
    <property type="match status" value="1"/>
</dbReference>
<sequence length="752" mass="83013">MVILARYVLRSFCLKTLAHLAAVRLVQRCTRHRGITMFGYVFKILQSIWNHGNLDDFANQDMAAVQPLISNGMSNGFGKNDKAPNHTVPRYAVASATGLEGPDQILSSDVDTAWEPDGRVRIKLDNPADESYAPISVPGLLKRVASKYPDHPALISRPGVDGQRTTYTYKEYESQVRTVAKAFLHLGLERHHSVCILGFNAPQWFISDIAAIYAGGFAAGIYTTNSPEACQYCAESSRANIIVVEDAKQLEKILEIKKNLPKLKAIIQYDGIPSTKDVLSWNELLEIGQRQSDDQLESVLKTIGINECCTLVYTSGTVGNPKAVMLSHDNLLTDARAVLAAGDLNREAQETVISFLPLSHVAAQVVDIFTCMLMSATVYFADKNALKGSLLDTLVAARPTAFLGVPRVWEKIYEKMQAVARNNGPIKTWIANWAKAQGLQYNLDRMNGVEYKSWSYLIAKWLIFRKVKAALGLDRCHVFGTAAAPLSTEVKKYFMSLDIVIIDAYGMSECAGAHSLGTSNAFRLGSVGRALPGFLTKLDNVDSTGEGEICMGGRHVFMGYLNEPDKIKGTKDEHNWLHSGDLGKIDSDGFLYVTGRIKELVITAGGENIPPVHIEELVKKECPALSNAMLIGDRRKYLTMLVTLKTEMNIDTGEPLDALSPDARKWVKGLGSKAKTLSEVLQTKDPLIYKGIEEAITRANEKAISNAQRVQKFRILPHDFSVPTGELGPTLKLKRNVVVKQYANLIEDMYKE</sequence>
<dbReference type="InterPro" id="IPR000873">
    <property type="entry name" value="AMP-dep_synth/lig_dom"/>
</dbReference>
<dbReference type="AlphaFoldDB" id="A0A232EWN7"/>
<dbReference type="GO" id="GO:0016020">
    <property type="term" value="C:membrane"/>
    <property type="evidence" value="ECO:0007669"/>
    <property type="project" value="TreeGrafter"/>
</dbReference>
<accession>A0A232EWN7</accession>
<dbReference type="Pfam" id="PF00501">
    <property type="entry name" value="AMP-binding"/>
    <property type="match status" value="1"/>
</dbReference>
<dbReference type="GO" id="GO:0005783">
    <property type="term" value="C:endoplasmic reticulum"/>
    <property type="evidence" value="ECO:0007669"/>
    <property type="project" value="TreeGrafter"/>
</dbReference>
<keyword evidence="2" id="KW-0276">Fatty acid metabolism</keyword>
<dbReference type="InterPro" id="IPR042099">
    <property type="entry name" value="ANL_N_sf"/>
</dbReference>
<dbReference type="Gene3D" id="3.40.50.12780">
    <property type="entry name" value="N-terminal domain of ligase-like"/>
    <property type="match status" value="1"/>
</dbReference>
<dbReference type="Proteomes" id="UP000215335">
    <property type="component" value="Unassembled WGS sequence"/>
</dbReference>
<evidence type="ECO:0000256" key="3">
    <source>
        <dbReference type="ARBA" id="ARBA00023098"/>
    </source>
</evidence>
<evidence type="ECO:0000313" key="7">
    <source>
        <dbReference type="Proteomes" id="UP000215335"/>
    </source>
</evidence>
<evidence type="ECO:0000313" key="6">
    <source>
        <dbReference type="EMBL" id="OXU22764.1"/>
    </source>
</evidence>
<dbReference type="EMBL" id="NNAY01001834">
    <property type="protein sequence ID" value="OXU22764.1"/>
    <property type="molecule type" value="Genomic_DNA"/>
</dbReference>
<dbReference type="STRING" id="543379.A0A232EWN7"/>
<feature type="domain" description="AMP-dependent synthetase/ligase" evidence="5">
    <location>
        <begin position="142"/>
        <end position="561"/>
    </location>
</feature>